<feature type="transmembrane region" description="Helical" evidence="6">
    <location>
        <begin position="346"/>
        <end position="369"/>
    </location>
</feature>
<dbReference type="EMBL" id="JBELPZ010000007">
    <property type="protein sequence ID" value="MFL9844452.1"/>
    <property type="molecule type" value="Genomic_DNA"/>
</dbReference>
<feature type="transmembrane region" description="Helical" evidence="6">
    <location>
        <begin position="381"/>
        <end position="403"/>
    </location>
</feature>
<organism evidence="7 8">
    <name type="scientific">Flavobacterium rhizosphaerae</name>
    <dbReference type="NCBI Taxonomy" id="3163298"/>
    <lineage>
        <taxon>Bacteria</taxon>
        <taxon>Pseudomonadati</taxon>
        <taxon>Bacteroidota</taxon>
        <taxon>Flavobacteriia</taxon>
        <taxon>Flavobacteriales</taxon>
        <taxon>Flavobacteriaceae</taxon>
        <taxon>Flavobacterium</taxon>
    </lineage>
</organism>
<reference evidence="7 8" key="1">
    <citation type="submission" date="2024-06" db="EMBL/GenBank/DDBJ databases">
        <authorList>
            <person name="Kaempfer P."/>
            <person name="Viver T."/>
        </authorList>
    </citation>
    <scope>NUCLEOTIDE SEQUENCE [LARGE SCALE GENOMIC DNA]</scope>
    <source>
        <strain evidence="7 8">ST-119</strain>
    </source>
</reference>
<keyword evidence="4 6" id="KW-1133">Transmembrane helix</keyword>
<evidence type="ECO:0000313" key="8">
    <source>
        <dbReference type="Proteomes" id="UP001629156"/>
    </source>
</evidence>
<accession>A0ABW8YWY0</accession>
<evidence type="ECO:0000256" key="3">
    <source>
        <dbReference type="ARBA" id="ARBA00022692"/>
    </source>
</evidence>
<keyword evidence="5 6" id="KW-0472">Membrane</keyword>
<proteinExistence type="predicted"/>
<keyword evidence="3 6" id="KW-0812">Transmembrane</keyword>
<dbReference type="Gene3D" id="1.20.1740.10">
    <property type="entry name" value="Amino acid/polyamine transporter I"/>
    <property type="match status" value="1"/>
</dbReference>
<evidence type="ECO:0000256" key="1">
    <source>
        <dbReference type="ARBA" id="ARBA00004651"/>
    </source>
</evidence>
<dbReference type="Pfam" id="PF13520">
    <property type="entry name" value="AA_permease_2"/>
    <property type="match status" value="1"/>
</dbReference>
<gene>
    <name evidence="7" type="ORF">ABS766_08475</name>
</gene>
<evidence type="ECO:0000313" key="7">
    <source>
        <dbReference type="EMBL" id="MFL9844452.1"/>
    </source>
</evidence>
<keyword evidence="2" id="KW-1003">Cell membrane</keyword>
<comment type="subcellular location">
    <subcellularLocation>
        <location evidence="1">Cell membrane</location>
        <topology evidence="1">Multi-pass membrane protein</topology>
    </subcellularLocation>
</comment>
<protein>
    <submittedName>
        <fullName evidence="7">APC family permease</fullName>
    </submittedName>
</protein>
<feature type="transmembrane region" description="Helical" evidence="6">
    <location>
        <begin position="122"/>
        <end position="140"/>
    </location>
</feature>
<dbReference type="PANTHER" id="PTHR42770:SF7">
    <property type="entry name" value="MEMBRANE PROTEIN"/>
    <property type="match status" value="1"/>
</dbReference>
<feature type="transmembrane region" description="Helical" evidence="6">
    <location>
        <begin position="228"/>
        <end position="252"/>
    </location>
</feature>
<name>A0ABW8YWY0_9FLAO</name>
<comment type="caution">
    <text evidence="7">The sequence shown here is derived from an EMBL/GenBank/DDBJ whole genome shotgun (WGS) entry which is preliminary data.</text>
</comment>
<dbReference type="InterPro" id="IPR002293">
    <property type="entry name" value="AA/rel_permease1"/>
</dbReference>
<feature type="transmembrane region" description="Helical" evidence="6">
    <location>
        <begin position="147"/>
        <end position="168"/>
    </location>
</feature>
<dbReference type="RefSeq" id="WP_408084703.1">
    <property type="nucleotide sequence ID" value="NZ_JBELPZ010000007.1"/>
</dbReference>
<dbReference type="InterPro" id="IPR050367">
    <property type="entry name" value="APC_superfamily"/>
</dbReference>
<feature type="transmembrane region" description="Helical" evidence="6">
    <location>
        <begin position="37"/>
        <end position="55"/>
    </location>
</feature>
<dbReference type="PANTHER" id="PTHR42770">
    <property type="entry name" value="AMINO ACID TRANSPORTER-RELATED"/>
    <property type="match status" value="1"/>
</dbReference>
<evidence type="ECO:0000256" key="4">
    <source>
        <dbReference type="ARBA" id="ARBA00022989"/>
    </source>
</evidence>
<evidence type="ECO:0000256" key="2">
    <source>
        <dbReference type="ARBA" id="ARBA00022475"/>
    </source>
</evidence>
<keyword evidence="8" id="KW-1185">Reference proteome</keyword>
<sequence length="580" mass="64327">MKDKIVHKLNELQATAICGNDISSSCLYVSALTIGYAGQYAWISLLIVAFVLFLFRKIYGEVVGALPLNGGAYNVLLNTSTKRIASIAAILTVLSYMATAVLSATEAMHYLENIIPGLDIRIATIVVLGAFTLLSIIGIGESAAVAVFIFIVHLISLFLLVIASVYFVSVNGFDIFRLNWSLPINPRGMIYVLFLGFSAAMLGISGFESSANFVEEQKNGVFPKTLRNMWAIVSFFNPVIAILLIAIIPVVQLDAHKESLLSFLGATTGGAWLSWLISIDAVLVLCGAVLTSFVGVSGLLKRMTLDRVLPNYFLKENKRGSNYRIIISFLLLCVSVLLVTKGHLESLAGVYTFSFLAVMCLFGIGNILLKIKRKRLPRPERAPIPSVIVAILFVALAFFGNIILNRDAFITFIKYLIPALLFIIIMLNRSFIIQLALNSIGYFYKPVRKFAIVSNRYLQKMHRKIHSQEFVFFTKGDNVAILNKVMQYVQDNETTKKLKIVNVKSPGDNNEALKIDLEVLDRAYPEIHIEFIEIDGTFGPELIDKLSNKWAIPKNFMFIGSPGDKFSYKVSELGGVRLIM</sequence>
<feature type="transmembrane region" description="Helical" evidence="6">
    <location>
        <begin position="84"/>
        <end position="102"/>
    </location>
</feature>
<feature type="transmembrane region" description="Helical" evidence="6">
    <location>
        <begin position="272"/>
        <end position="300"/>
    </location>
</feature>
<dbReference type="Proteomes" id="UP001629156">
    <property type="component" value="Unassembled WGS sequence"/>
</dbReference>
<evidence type="ECO:0000256" key="6">
    <source>
        <dbReference type="SAM" id="Phobius"/>
    </source>
</evidence>
<feature type="transmembrane region" description="Helical" evidence="6">
    <location>
        <begin position="321"/>
        <end position="340"/>
    </location>
</feature>
<evidence type="ECO:0000256" key="5">
    <source>
        <dbReference type="ARBA" id="ARBA00023136"/>
    </source>
</evidence>
<feature type="transmembrane region" description="Helical" evidence="6">
    <location>
        <begin position="188"/>
        <end position="207"/>
    </location>
</feature>